<organism evidence="1 2">
    <name type="scientific">Trypanosoma rangeli SC58</name>
    <dbReference type="NCBI Taxonomy" id="429131"/>
    <lineage>
        <taxon>Eukaryota</taxon>
        <taxon>Discoba</taxon>
        <taxon>Euglenozoa</taxon>
        <taxon>Kinetoplastea</taxon>
        <taxon>Metakinetoplastina</taxon>
        <taxon>Trypanosomatida</taxon>
        <taxon>Trypanosomatidae</taxon>
        <taxon>Trypanosoma</taxon>
        <taxon>Herpetosoma</taxon>
    </lineage>
</organism>
<name>A0A061JAF7_TRYRA</name>
<evidence type="ECO:0000313" key="1">
    <source>
        <dbReference type="EMBL" id="ESL10262.1"/>
    </source>
</evidence>
<dbReference type="Proteomes" id="UP000031737">
    <property type="component" value="Unassembled WGS sequence"/>
</dbReference>
<proteinExistence type="predicted"/>
<sequence>MVTIVEAIDFSTLQEKCRVDLLDSVVQLTRHGETLPKKGVTVEAENLPSCTFAATVSRSVKKQQSQDESTVQGYISEKEAIRERALQAVSTTYFKKYHPKFEGALPRSEPFCNTRDRNELAGREKDFVHRYAEAAAKSSIERGVGDDVPTQCAIEAYTKAFRAYKGRNPTKKELDEVERLWFAVKEDGTVGVIQKPHFYGPHWHVSICNRRPARCPNQVYKAELPPVRGARSRFPGPIPVWSSTQNTHTLVGGDTYVPGLHNVSKFGPATS</sequence>
<dbReference type="EMBL" id="AUPL01002008">
    <property type="protein sequence ID" value="ESL10262.1"/>
    <property type="molecule type" value="Genomic_DNA"/>
</dbReference>
<comment type="caution">
    <text evidence="1">The sequence shown here is derived from an EMBL/GenBank/DDBJ whole genome shotgun (WGS) entry which is preliminary data.</text>
</comment>
<evidence type="ECO:0000313" key="2">
    <source>
        <dbReference type="Proteomes" id="UP000031737"/>
    </source>
</evidence>
<dbReference type="VEuPathDB" id="TriTrypDB:TRSC58_02008"/>
<dbReference type="OrthoDB" id="276821at2759"/>
<gene>
    <name evidence="1" type="ORF">TRSC58_02008</name>
</gene>
<reference evidence="1 2" key="1">
    <citation type="submission" date="2013-07" db="EMBL/GenBank/DDBJ databases">
        <authorList>
            <person name="Stoco P.H."/>
            <person name="Wagner G."/>
            <person name="Gerber A."/>
            <person name="Zaha A."/>
            <person name="Thompson C."/>
            <person name="Bartholomeu D.C."/>
            <person name="Luckemeyer D.D."/>
            <person name="Bahia D."/>
            <person name="Loreto E."/>
            <person name="Prestes E.B."/>
            <person name="Lima F.M."/>
            <person name="Rodrigues-Luiz G."/>
            <person name="Vallejo G.A."/>
            <person name="Filho J.F."/>
            <person name="Monteiro K.M."/>
            <person name="Tyler K.M."/>
            <person name="de Almeida L.G."/>
            <person name="Ortiz M.F."/>
            <person name="Siervo M.A."/>
            <person name="de Moraes M.H."/>
            <person name="Cunha O.L."/>
            <person name="Mendonca-Neto R."/>
            <person name="Silva R."/>
            <person name="Teixeira S.M."/>
            <person name="Murta S.M."/>
            <person name="Sincero T.C."/>
            <person name="Mendes T.A."/>
            <person name="Urmenyi T.P."/>
            <person name="Silva V.G."/>
            <person name="da Rocha W.D."/>
            <person name="Andersson B."/>
            <person name="Romanha A.J."/>
            <person name="Steindel M."/>
            <person name="de Vasconcelos A.T."/>
            <person name="Grisard E.C."/>
        </authorList>
    </citation>
    <scope>NUCLEOTIDE SEQUENCE [LARGE SCALE GENOMIC DNA]</scope>
    <source>
        <strain evidence="1 2">SC58</strain>
    </source>
</reference>
<protein>
    <submittedName>
        <fullName evidence="1">Uncharacterized protein</fullName>
    </submittedName>
</protein>
<dbReference type="AlphaFoldDB" id="A0A061JAF7"/>
<keyword evidence="2" id="KW-1185">Reference proteome</keyword>
<accession>A0A061JAF7</accession>